<evidence type="ECO:0000313" key="16">
    <source>
        <dbReference type="EMBL" id="PLW78653.1"/>
    </source>
</evidence>
<dbReference type="Gene3D" id="3.30.450.20">
    <property type="entry name" value="PAS domain"/>
    <property type="match status" value="2"/>
</dbReference>
<protein>
    <recommendedName>
        <fullName evidence="3">histidine kinase</fullName>
        <ecNumber evidence="3">2.7.13.3</ecNumber>
    </recommendedName>
</protein>
<dbReference type="Gene3D" id="3.30.565.10">
    <property type="entry name" value="Histidine kinase-like ATPase, C-terminal domain"/>
    <property type="match status" value="1"/>
</dbReference>
<evidence type="ECO:0000256" key="13">
    <source>
        <dbReference type="ARBA" id="ARBA00023136"/>
    </source>
</evidence>
<dbReference type="InterPro" id="IPR017055">
    <property type="entry name" value="Sig_transdc_His_kinase_DctB"/>
</dbReference>
<keyword evidence="9" id="KW-0418">Kinase</keyword>
<evidence type="ECO:0000256" key="3">
    <source>
        <dbReference type="ARBA" id="ARBA00012438"/>
    </source>
</evidence>
<dbReference type="SUPFAM" id="SSF103190">
    <property type="entry name" value="Sensory domain-like"/>
    <property type="match status" value="1"/>
</dbReference>
<proteinExistence type="predicted"/>
<dbReference type="PRINTS" id="PR00344">
    <property type="entry name" value="BCTRLSENSOR"/>
</dbReference>
<dbReference type="Proteomes" id="UP000234881">
    <property type="component" value="Unassembled WGS sequence"/>
</dbReference>
<feature type="transmembrane region" description="Helical" evidence="14">
    <location>
        <begin position="12"/>
        <end position="31"/>
    </location>
</feature>
<dbReference type="CDD" id="cd12914">
    <property type="entry name" value="PDC1_DGC_like"/>
    <property type="match status" value="1"/>
</dbReference>
<evidence type="ECO:0000313" key="17">
    <source>
        <dbReference type="Proteomes" id="UP000234881"/>
    </source>
</evidence>
<dbReference type="InterPro" id="IPR029151">
    <property type="entry name" value="Sensor-like_sf"/>
</dbReference>
<dbReference type="PANTHER" id="PTHR43065">
    <property type="entry name" value="SENSOR HISTIDINE KINASE"/>
    <property type="match status" value="1"/>
</dbReference>
<keyword evidence="17" id="KW-1185">Reference proteome</keyword>
<evidence type="ECO:0000256" key="6">
    <source>
        <dbReference type="ARBA" id="ARBA00022679"/>
    </source>
</evidence>
<keyword evidence="11 14" id="KW-1133">Transmembrane helix</keyword>
<dbReference type="SMART" id="SM00387">
    <property type="entry name" value="HATPase_c"/>
    <property type="match status" value="1"/>
</dbReference>
<evidence type="ECO:0000256" key="2">
    <source>
        <dbReference type="ARBA" id="ARBA00004651"/>
    </source>
</evidence>
<dbReference type="SUPFAM" id="SSF55874">
    <property type="entry name" value="ATPase domain of HSP90 chaperone/DNA topoisomerase II/histidine kinase"/>
    <property type="match status" value="1"/>
</dbReference>
<dbReference type="InterPro" id="IPR003661">
    <property type="entry name" value="HisK_dim/P_dom"/>
</dbReference>
<dbReference type="CDD" id="cd00075">
    <property type="entry name" value="HATPase"/>
    <property type="match status" value="1"/>
</dbReference>
<comment type="subcellular location">
    <subcellularLocation>
        <location evidence="2">Cell membrane</location>
        <topology evidence="2">Multi-pass membrane protein</topology>
    </subcellularLocation>
</comment>
<dbReference type="InterPro" id="IPR033479">
    <property type="entry name" value="dCache_1"/>
</dbReference>
<dbReference type="PROSITE" id="PS50109">
    <property type="entry name" value="HIS_KIN"/>
    <property type="match status" value="1"/>
</dbReference>
<reference evidence="16 17" key="1">
    <citation type="submission" date="2018-01" db="EMBL/GenBank/DDBJ databases">
        <title>The draft genome sequence of Cohaesibacter sp. H1304.</title>
        <authorList>
            <person name="Wang N.-N."/>
            <person name="Du Z.-J."/>
        </authorList>
    </citation>
    <scope>NUCLEOTIDE SEQUENCE [LARGE SCALE GENOMIC DNA]</scope>
    <source>
        <strain evidence="16 17">H1304</strain>
    </source>
</reference>
<dbReference type="GO" id="GO:0000155">
    <property type="term" value="F:phosphorelay sensor kinase activity"/>
    <property type="evidence" value="ECO:0007669"/>
    <property type="project" value="InterPro"/>
</dbReference>
<evidence type="ECO:0000256" key="12">
    <source>
        <dbReference type="ARBA" id="ARBA00023012"/>
    </source>
</evidence>
<keyword evidence="8" id="KW-0547">Nucleotide-binding</keyword>
<comment type="catalytic activity">
    <reaction evidence="1">
        <text>ATP + protein L-histidine = ADP + protein N-phospho-L-histidine.</text>
        <dbReference type="EC" id="2.7.13.3"/>
    </reaction>
</comment>
<evidence type="ECO:0000256" key="5">
    <source>
        <dbReference type="ARBA" id="ARBA00022553"/>
    </source>
</evidence>
<keyword evidence="7 14" id="KW-0812">Transmembrane</keyword>
<dbReference type="RefSeq" id="WP_101532418.1">
    <property type="nucleotide sequence ID" value="NZ_PKUQ01000002.1"/>
</dbReference>
<dbReference type="OrthoDB" id="7568856at2"/>
<accession>A0A2N5XVW6</accession>
<evidence type="ECO:0000256" key="4">
    <source>
        <dbReference type="ARBA" id="ARBA00022475"/>
    </source>
</evidence>
<dbReference type="Gene3D" id="1.10.287.130">
    <property type="match status" value="1"/>
</dbReference>
<keyword evidence="12" id="KW-0902">Two-component regulatory system</keyword>
<dbReference type="CDD" id="cd00082">
    <property type="entry name" value="HisKA"/>
    <property type="match status" value="1"/>
</dbReference>
<evidence type="ECO:0000256" key="9">
    <source>
        <dbReference type="ARBA" id="ARBA00022777"/>
    </source>
</evidence>
<name>A0A2N5XVW6_9HYPH</name>
<evidence type="ECO:0000256" key="10">
    <source>
        <dbReference type="ARBA" id="ARBA00022840"/>
    </source>
</evidence>
<dbReference type="AlphaFoldDB" id="A0A2N5XVW6"/>
<dbReference type="PANTHER" id="PTHR43065:SF46">
    <property type="entry name" value="C4-DICARBOXYLATE TRANSPORT SENSOR PROTEIN DCTB"/>
    <property type="match status" value="1"/>
</dbReference>
<sequence length="563" mass="63351">MLRKVFSKLKVATIHFLLVLIIGLFVAVPFFSELKNKVASSELLLNMYRSSLESEISRYKFLPFILSQNDKINKMLSGEFDPVSSGYFLQRIKYATNVSTIYVLDKNGRAVASSNWHDPESYTGKNFGFRPYFKEAMAGRLGQFYGIGIVSSTPGFFIAYGLKSDDTIIGAVAIEIHLTDLETVWRSGPDDILVSDVNDVIFLSSNESWKHKSFGKSGASIDDNPAALDRFNNGVTNPIAQKICYRIGDITFYKNPLFSCIFPEKLSLKEEIVEFGWTIHSIQSARYIYNSVALIVSISVLLYLTLIFLYRNITNKYNRSIQKIRNQLLENSKLAAIGQMATEVAHEFNQPLSAIYMLLDTSRLLLKRKRYHDVDDNLVLISSHIEKLTQQISELKGFASRHRVPRGKANIVSAANASIRLFQLTLKKHNVKLFLQVRHDDIQVPCNEIGLEQIFSNLITNALEAMGDQSDKVIVIMIVRVKGRVIVKVRDNGCGIPDPTKIFESFYSTKQRGTGLGLAIVNGIVENSDGTISVRNHPKGGAEFTVSWSEWREEQADSTETPN</sequence>
<evidence type="ECO:0000256" key="14">
    <source>
        <dbReference type="SAM" id="Phobius"/>
    </source>
</evidence>
<evidence type="ECO:0000256" key="11">
    <source>
        <dbReference type="ARBA" id="ARBA00022989"/>
    </source>
</evidence>
<evidence type="ECO:0000256" key="7">
    <source>
        <dbReference type="ARBA" id="ARBA00022692"/>
    </source>
</evidence>
<keyword evidence="6" id="KW-0808">Transferase</keyword>
<dbReference type="PIRSF" id="PIRSF036431">
    <property type="entry name" value="STHK_DctB"/>
    <property type="match status" value="1"/>
</dbReference>
<keyword evidence="4" id="KW-1003">Cell membrane</keyword>
<evidence type="ECO:0000259" key="15">
    <source>
        <dbReference type="PROSITE" id="PS50109"/>
    </source>
</evidence>
<gene>
    <name evidence="16" type="ORF">C0081_03460</name>
</gene>
<evidence type="ECO:0000256" key="8">
    <source>
        <dbReference type="ARBA" id="ARBA00022741"/>
    </source>
</evidence>
<evidence type="ECO:0000256" key="1">
    <source>
        <dbReference type="ARBA" id="ARBA00000085"/>
    </source>
</evidence>
<dbReference type="GO" id="GO:0005886">
    <property type="term" value="C:plasma membrane"/>
    <property type="evidence" value="ECO:0007669"/>
    <property type="project" value="UniProtKB-SubCell"/>
</dbReference>
<keyword evidence="13 14" id="KW-0472">Membrane</keyword>
<dbReference type="EMBL" id="PKUQ01000002">
    <property type="protein sequence ID" value="PLW78653.1"/>
    <property type="molecule type" value="Genomic_DNA"/>
</dbReference>
<organism evidence="16 17">
    <name type="scientific">Cohaesibacter celericrescens</name>
    <dbReference type="NCBI Taxonomy" id="2067669"/>
    <lineage>
        <taxon>Bacteria</taxon>
        <taxon>Pseudomonadati</taxon>
        <taxon>Pseudomonadota</taxon>
        <taxon>Alphaproteobacteria</taxon>
        <taxon>Hyphomicrobiales</taxon>
        <taxon>Cohaesibacteraceae</taxon>
    </lineage>
</organism>
<feature type="domain" description="Histidine kinase" evidence="15">
    <location>
        <begin position="343"/>
        <end position="552"/>
    </location>
</feature>
<comment type="caution">
    <text evidence="16">The sequence shown here is derived from an EMBL/GenBank/DDBJ whole genome shotgun (WGS) entry which is preliminary data.</text>
</comment>
<dbReference type="InterPro" id="IPR004358">
    <property type="entry name" value="Sig_transdc_His_kin-like_C"/>
</dbReference>
<dbReference type="EC" id="2.7.13.3" evidence="3"/>
<dbReference type="Pfam" id="PF02743">
    <property type="entry name" value="dCache_1"/>
    <property type="match status" value="1"/>
</dbReference>
<dbReference type="Pfam" id="PF02518">
    <property type="entry name" value="HATPase_c"/>
    <property type="match status" value="1"/>
</dbReference>
<dbReference type="InterPro" id="IPR003594">
    <property type="entry name" value="HATPase_dom"/>
</dbReference>
<keyword evidence="10" id="KW-0067">ATP-binding</keyword>
<feature type="transmembrane region" description="Helical" evidence="14">
    <location>
        <begin position="287"/>
        <end position="310"/>
    </location>
</feature>
<dbReference type="InterPro" id="IPR005467">
    <property type="entry name" value="His_kinase_dom"/>
</dbReference>
<keyword evidence="5" id="KW-0597">Phosphoprotein</keyword>
<dbReference type="SUPFAM" id="SSF47384">
    <property type="entry name" value="Homodimeric domain of signal transducing histidine kinase"/>
    <property type="match status" value="1"/>
</dbReference>
<dbReference type="InterPro" id="IPR036097">
    <property type="entry name" value="HisK_dim/P_sf"/>
</dbReference>
<dbReference type="GO" id="GO:0005524">
    <property type="term" value="F:ATP binding"/>
    <property type="evidence" value="ECO:0007669"/>
    <property type="project" value="UniProtKB-KW"/>
</dbReference>
<dbReference type="InterPro" id="IPR036890">
    <property type="entry name" value="HATPase_C_sf"/>
</dbReference>